<name>A0A0D8JU92_COCIM</name>
<evidence type="ECO:0000313" key="2">
    <source>
        <dbReference type="Proteomes" id="UP000001261"/>
    </source>
</evidence>
<keyword evidence="2" id="KW-1185">Reference proteome</keyword>
<dbReference type="VEuPathDB" id="FungiDB:CIMG_13026"/>
<reference evidence="2" key="2">
    <citation type="journal article" date="2010" name="Genome Res.">
        <title>Population genomic sequencing of Coccidioides fungi reveals recent hybridization and transposon control.</title>
        <authorList>
            <person name="Neafsey D.E."/>
            <person name="Barker B.M."/>
            <person name="Sharpton T.J."/>
            <person name="Stajich J.E."/>
            <person name="Park D.J."/>
            <person name="Whiston E."/>
            <person name="Hung C.-Y."/>
            <person name="McMahan C."/>
            <person name="White J."/>
            <person name="Sykes S."/>
            <person name="Heiman D."/>
            <person name="Young S."/>
            <person name="Zeng Q."/>
            <person name="Abouelleil A."/>
            <person name="Aftuck L."/>
            <person name="Bessette D."/>
            <person name="Brown A."/>
            <person name="FitzGerald M."/>
            <person name="Lui A."/>
            <person name="Macdonald J.P."/>
            <person name="Priest M."/>
            <person name="Orbach M.J."/>
            <person name="Galgiani J.N."/>
            <person name="Kirkland T.N."/>
            <person name="Cole G.T."/>
            <person name="Birren B.W."/>
            <person name="Henn M.R."/>
            <person name="Taylor J.W."/>
            <person name="Rounsley S.D."/>
        </authorList>
    </citation>
    <scope>GENOME REANNOTATION</scope>
    <source>
        <strain evidence="2">RS</strain>
    </source>
</reference>
<proteinExistence type="predicted"/>
<organism evidence="1 2">
    <name type="scientific">Coccidioides immitis (strain RS)</name>
    <name type="common">Valley fever fungus</name>
    <dbReference type="NCBI Taxonomy" id="246410"/>
    <lineage>
        <taxon>Eukaryota</taxon>
        <taxon>Fungi</taxon>
        <taxon>Dikarya</taxon>
        <taxon>Ascomycota</taxon>
        <taxon>Pezizomycotina</taxon>
        <taxon>Eurotiomycetes</taxon>
        <taxon>Eurotiomycetidae</taxon>
        <taxon>Onygenales</taxon>
        <taxon>Onygenaceae</taxon>
        <taxon>Coccidioides</taxon>
    </lineage>
</organism>
<dbReference type="GeneID" id="24164653"/>
<sequence length="131" mass="14909">MPLVRYGFDRPRPQSPPIPTHKYTLFMQPGNCHIRANRAQQIAPIRAGTCSRVTFKRCTYMPENEGRTLFIYNHFRSIAIGCSKPPLCPVISEAPCLRTPRRRPEIVTNAKTSIFKEIGRVGSLNIICDPR</sequence>
<accession>A0A0D8JU92</accession>
<dbReference type="RefSeq" id="XP_004445335.1">
    <property type="nucleotide sequence ID" value="XM_004445278.1"/>
</dbReference>
<dbReference type="InParanoid" id="A0A0D8JU92"/>
<evidence type="ECO:0000313" key="1">
    <source>
        <dbReference type="EMBL" id="KJF60531.1"/>
    </source>
</evidence>
<dbReference type="KEGG" id="cim:CIMG_13026"/>
<dbReference type="AlphaFoldDB" id="A0A0D8JU92"/>
<gene>
    <name evidence="1" type="ORF">CIMG_13026</name>
</gene>
<dbReference type="Proteomes" id="UP000001261">
    <property type="component" value="Unassembled WGS sequence"/>
</dbReference>
<protein>
    <submittedName>
        <fullName evidence="1">Uncharacterized protein</fullName>
    </submittedName>
</protein>
<reference evidence="2" key="1">
    <citation type="journal article" date="2009" name="Genome Res.">
        <title>Comparative genomic analyses of the human fungal pathogens Coccidioides and their relatives.</title>
        <authorList>
            <person name="Sharpton T.J."/>
            <person name="Stajich J.E."/>
            <person name="Rounsley S.D."/>
            <person name="Gardner M.J."/>
            <person name="Wortman J.R."/>
            <person name="Jordar V.S."/>
            <person name="Maiti R."/>
            <person name="Kodira C.D."/>
            <person name="Neafsey D.E."/>
            <person name="Zeng Q."/>
            <person name="Hung C.-Y."/>
            <person name="McMahan C."/>
            <person name="Muszewska A."/>
            <person name="Grynberg M."/>
            <person name="Mandel M.A."/>
            <person name="Kellner E.M."/>
            <person name="Barker B.M."/>
            <person name="Galgiani J.N."/>
            <person name="Orbach M.J."/>
            <person name="Kirkland T.N."/>
            <person name="Cole G.T."/>
            <person name="Henn M.R."/>
            <person name="Birren B.W."/>
            <person name="Taylor J.W."/>
        </authorList>
    </citation>
    <scope>NUCLEOTIDE SEQUENCE [LARGE SCALE GENOMIC DNA]</scope>
    <source>
        <strain evidence="2">RS</strain>
    </source>
</reference>
<dbReference type="EMBL" id="GG704912">
    <property type="protein sequence ID" value="KJF60531.1"/>
    <property type="molecule type" value="Genomic_DNA"/>
</dbReference>